<dbReference type="EMBL" id="JPPY01000212">
    <property type="protein sequence ID" value="KND26352.1"/>
    <property type="molecule type" value="Genomic_DNA"/>
</dbReference>
<proteinExistence type="predicted"/>
<gene>
    <name evidence="2" type="ORF">IQ63_37300</name>
</gene>
<dbReference type="Proteomes" id="UP000037151">
    <property type="component" value="Unassembled WGS sequence"/>
</dbReference>
<feature type="compositionally biased region" description="Low complexity" evidence="1">
    <location>
        <begin position="54"/>
        <end position="64"/>
    </location>
</feature>
<feature type="region of interest" description="Disordered" evidence="1">
    <location>
        <begin position="43"/>
        <end position="64"/>
    </location>
</feature>
<evidence type="ECO:0000313" key="2">
    <source>
        <dbReference type="EMBL" id="KND26352.1"/>
    </source>
</evidence>
<accession>A0A0L0JKX1</accession>
<evidence type="ECO:0000256" key="1">
    <source>
        <dbReference type="SAM" id="MobiDB-lite"/>
    </source>
</evidence>
<feature type="region of interest" description="Disordered" evidence="1">
    <location>
        <begin position="1"/>
        <end position="23"/>
    </location>
</feature>
<organism evidence="2 3">
    <name type="scientific">Streptomyces acidiscabies</name>
    <dbReference type="NCBI Taxonomy" id="42234"/>
    <lineage>
        <taxon>Bacteria</taxon>
        <taxon>Bacillati</taxon>
        <taxon>Actinomycetota</taxon>
        <taxon>Actinomycetes</taxon>
        <taxon>Kitasatosporales</taxon>
        <taxon>Streptomycetaceae</taxon>
        <taxon>Streptomyces</taxon>
    </lineage>
</organism>
<comment type="caution">
    <text evidence="2">The sequence shown here is derived from an EMBL/GenBank/DDBJ whole genome shotgun (WGS) entry which is preliminary data.</text>
</comment>
<evidence type="ECO:0000313" key="3">
    <source>
        <dbReference type="Proteomes" id="UP000037151"/>
    </source>
</evidence>
<protein>
    <submittedName>
        <fullName evidence="2">Uncharacterized protein</fullName>
    </submittedName>
</protein>
<sequence>MPRTQELFRRPGSTASVGRVTDGQRWGRTVNTIHWTSAVAPNAVPSAGSVRPVSSAASTPTASAHSAYAVAAGPLATNAPASDQPLL</sequence>
<name>A0A0L0JKX1_9ACTN</name>
<reference evidence="3" key="1">
    <citation type="submission" date="2014-07" db="EMBL/GenBank/DDBJ databases">
        <title>Genome sequencing of plant-pathogenic Streptomyces species.</title>
        <authorList>
            <person name="Harrison J."/>
            <person name="Sapp M."/>
            <person name="Thwaites R."/>
            <person name="Studholme D.J."/>
        </authorList>
    </citation>
    <scope>NUCLEOTIDE SEQUENCE [LARGE SCALE GENOMIC DNA]</scope>
    <source>
        <strain evidence="3">NCPPB 4445</strain>
    </source>
</reference>
<dbReference type="AlphaFoldDB" id="A0A0L0JKX1"/>